<evidence type="ECO:0000256" key="3">
    <source>
        <dbReference type="PIRSR" id="PIRSR018153-1"/>
    </source>
</evidence>
<dbReference type="GO" id="GO:0016020">
    <property type="term" value="C:membrane"/>
    <property type="evidence" value="ECO:0007669"/>
    <property type="project" value="InterPro"/>
</dbReference>
<dbReference type="FunFam" id="3.90.550.10:FF:000051">
    <property type="entry name" value="Alpha-1,2-mannosyltransferase (Ktr4)"/>
    <property type="match status" value="1"/>
</dbReference>
<protein>
    <submittedName>
        <fullName evidence="5">Glycosyltransferase family 15 protein</fullName>
    </submittedName>
</protein>
<keyword evidence="4" id="KW-1133">Transmembrane helix</keyword>
<dbReference type="PIRSF" id="PIRSF018153">
    <property type="entry name" value="Glyco_trans_15"/>
    <property type="match status" value="1"/>
</dbReference>
<proteinExistence type="inferred from homology"/>
<accession>A0A9P6E549</accession>
<feature type="active site" description="Nucleophile" evidence="3">
    <location>
        <position position="280"/>
    </location>
</feature>
<dbReference type="Gene3D" id="3.90.550.10">
    <property type="entry name" value="Spore Coat Polysaccharide Biosynthesis Protein SpsA, Chain A"/>
    <property type="match status" value="1"/>
</dbReference>
<dbReference type="InterPro" id="IPR002685">
    <property type="entry name" value="Glyco_trans_15"/>
</dbReference>
<dbReference type="AlphaFoldDB" id="A0A9P6E549"/>
<comment type="caution">
    <text evidence="5">The sequence shown here is derived from an EMBL/GenBank/DDBJ whole genome shotgun (WGS) entry which is preliminary data.</text>
</comment>
<name>A0A9P6E549_9AGAR</name>
<dbReference type="GO" id="GO:0005794">
    <property type="term" value="C:Golgi apparatus"/>
    <property type="evidence" value="ECO:0007669"/>
    <property type="project" value="TreeGrafter"/>
</dbReference>
<sequence>MPGSMEGHVIHNYTMMMGNKKNTKFLYLTLAIIISLLFVFEAWQPSDIDSTPPVTTSYWKHNHPPPLGRRANATILILARNSELAGVISSVKQLEDRWNKNFHYPYVFLNDEPFDANFKRRVKELTDSQVEFGLIPLPDWVQPDWIDESIASKNREHLVKQGVIYGGSVSYRNMCRFNSGFFYRHELLTKYQFYWRVEPDVTYYCDIDYDPFLVMQDQDKLYGFTIALTEWKKTIPTLWKSVKEFTREYPQYVSPHNAVDFISDDGGYSYNTCHFWSNFEIANMDLWRGEAYTKFFDFLDKKGGFYYERWGDAPVHSIAVSLFARRDQIHYFSDIGYKHEYFSNCPQGEQHRRGKCWCDSKSSYQLKNGALQITSCLARYEDLFK</sequence>
<evidence type="ECO:0000313" key="5">
    <source>
        <dbReference type="EMBL" id="KAF9522712.1"/>
    </source>
</evidence>
<dbReference type="GO" id="GO:0000026">
    <property type="term" value="F:alpha-1,2-mannosyltransferase activity"/>
    <property type="evidence" value="ECO:0007669"/>
    <property type="project" value="TreeGrafter"/>
</dbReference>
<dbReference type="Proteomes" id="UP000807306">
    <property type="component" value="Unassembled WGS sequence"/>
</dbReference>
<keyword evidence="2" id="KW-0808">Transferase</keyword>
<gene>
    <name evidence="5" type="ORF">CPB83DRAFT_89664</name>
</gene>
<evidence type="ECO:0000256" key="2">
    <source>
        <dbReference type="ARBA" id="ARBA00022679"/>
    </source>
</evidence>
<dbReference type="PANTHER" id="PTHR31121:SF6">
    <property type="entry name" value="ALPHA-1,2 MANNOSYLTRANSFERASE KTR1"/>
    <property type="match status" value="1"/>
</dbReference>
<dbReference type="OrthoDB" id="439943at2759"/>
<feature type="transmembrane region" description="Helical" evidence="4">
    <location>
        <begin position="25"/>
        <end position="43"/>
    </location>
</feature>
<dbReference type="EMBL" id="MU157936">
    <property type="protein sequence ID" value="KAF9522712.1"/>
    <property type="molecule type" value="Genomic_DNA"/>
</dbReference>
<evidence type="ECO:0000313" key="6">
    <source>
        <dbReference type="Proteomes" id="UP000807306"/>
    </source>
</evidence>
<dbReference type="GO" id="GO:0006487">
    <property type="term" value="P:protein N-linked glycosylation"/>
    <property type="evidence" value="ECO:0007669"/>
    <property type="project" value="TreeGrafter"/>
</dbReference>
<keyword evidence="6" id="KW-1185">Reference proteome</keyword>
<dbReference type="SUPFAM" id="SSF53448">
    <property type="entry name" value="Nucleotide-diphospho-sugar transferases"/>
    <property type="match status" value="1"/>
</dbReference>
<keyword evidence="4" id="KW-0812">Transmembrane</keyword>
<dbReference type="PANTHER" id="PTHR31121">
    <property type="entry name" value="ALPHA-1,2 MANNOSYLTRANSFERASE KTR1"/>
    <property type="match status" value="1"/>
</dbReference>
<evidence type="ECO:0000256" key="1">
    <source>
        <dbReference type="ARBA" id="ARBA00007677"/>
    </source>
</evidence>
<comment type="similarity">
    <text evidence="1">Belongs to the glycosyltransferase 15 family.</text>
</comment>
<keyword evidence="4" id="KW-0472">Membrane</keyword>
<dbReference type="GO" id="GO:0000032">
    <property type="term" value="P:cell wall mannoprotein biosynthetic process"/>
    <property type="evidence" value="ECO:0007669"/>
    <property type="project" value="TreeGrafter"/>
</dbReference>
<evidence type="ECO:0000256" key="4">
    <source>
        <dbReference type="SAM" id="Phobius"/>
    </source>
</evidence>
<reference evidence="5" key="1">
    <citation type="submission" date="2020-11" db="EMBL/GenBank/DDBJ databases">
        <authorList>
            <consortium name="DOE Joint Genome Institute"/>
            <person name="Ahrendt S."/>
            <person name="Riley R."/>
            <person name="Andreopoulos W."/>
            <person name="Labutti K."/>
            <person name="Pangilinan J."/>
            <person name="Ruiz-Duenas F.J."/>
            <person name="Barrasa J.M."/>
            <person name="Sanchez-Garcia M."/>
            <person name="Camarero S."/>
            <person name="Miyauchi S."/>
            <person name="Serrano A."/>
            <person name="Linde D."/>
            <person name="Babiker R."/>
            <person name="Drula E."/>
            <person name="Ayuso-Fernandez I."/>
            <person name="Pacheco R."/>
            <person name="Padilla G."/>
            <person name="Ferreira P."/>
            <person name="Barriuso J."/>
            <person name="Kellner H."/>
            <person name="Castanera R."/>
            <person name="Alfaro M."/>
            <person name="Ramirez L."/>
            <person name="Pisabarro A.G."/>
            <person name="Kuo A."/>
            <person name="Tritt A."/>
            <person name="Lipzen A."/>
            <person name="He G."/>
            <person name="Yan M."/>
            <person name="Ng V."/>
            <person name="Cullen D."/>
            <person name="Martin F."/>
            <person name="Rosso M.-N."/>
            <person name="Henrissat B."/>
            <person name="Hibbett D."/>
            <person name="Martinez A.T."/>
            <person name="Grigoriev I.V."/>
        </authorList>
    </citation>
    <scope>NUCLEOTIDE SEQUENCE</scope>
    <source>
        <strain evidence="5">CBS 506.95</strain>
    </source>
</reference>
<dbReference type="InterPro" id="IPR029044">
    <property type="entry name" value="Nucleotide-diphossugar_trans"/>
</dbReference>
<organism evidence="5 6">
    <name type="scientific">Crepidotus variabilis</name>
    <dbReference type="NCBI Taxonomy" id="179855"/>
    <lineage>
        <taxon>Eukaryota</taxon>
        <taxon>Fungi</taxon>
        <taxon>Dikarya</taxon>
        <taxon>Basidiomycota</taxon>
        <taxon>Agaricomycotina</taxon>
        <taxon>Agaricomycetes</taxon>
        <taxon>Agaricomycetidae</taxon>
        <taxon>Agaricales</taxon>
        <taxon>Agaricineae</taxon>
        <taxon>Crepidotaceae</taxon>
        <taxon>Crepidotus</taxon>
    </lineage>
</organism>
<dbReference type="Pfam" id="PF01793">
    <property type="entry name" value="Glyco_transf_15"/>
    <property type="match status" value="1"/>
</dbReference>